<dbReference type="GeneID" id="87952294"/>
<comment type="subunit">
    <text evidence="8">Component of the Mediator complex.</text>
</comment>
<evidence type="ECO:0000256" key="5">
    <source>
        <dbReference type="ARBA" id="ARBA00023163"/>
    </source>
</evidence>
<feature type="region of interest" description="Disordered" evidence="9">
    <location>
        <begin position="145"/>
        <end position="173"/>
    </location>
</feature>
<comment type="subcellular location">
    <subcellularLocation>
        <location evidence="1 8">Nucleus</location>
    </subcellularLocation>
</comment>
<accession>A0ABZ1CPX7</accession>
<evidence type="ECO:0000256" key="6">
    <source>
        <dbReference type="ARBA" id="ARBA00023242"/>
    </source>
</evidence>
<reference evidence="10 11" key="1">
    <citation type="submission" date="2024-01" db="EMBL/GenBank/DDBJ databases">
        <title>Comparative genomics of Cryptococcus and Kwoniella reveals pathogenesis evolution and contrasting modes of karyotype evolution via chromosome fusion or intercentromeric recombination.</title>
        <authorList>
            <person name="Coelho M.A."/>
            <person name="David-Palma M."/>
            <person name="Shea T."/>
            <person name="Bowers K."/>
            <person name="McGinley-Smith S."/>
            <person name="Mohammad A.W."/>
            <person name="Gnirke A."/>
            <person name="Yurkov A.M."/>
            <person name="Nowrousian M."/>
            <person name="Sun S."/>
            <person name="Cuomo C.A."/>
            <person name="Heitman J."/>
        </authorList>
    </citation>
    <scope>NUCLEOTIDE SEQUENCE [LARGE SCALE GENOMIC DNA]</scope>
    <source>
        <strain evidence="10">CBS 11374</strain>
    </source>
</reference>
<evidence type="ECO:0000313" key="11">
    <source>
        <dbReference type="Proteomes" id="UP001329825"/>
    </source>
</evidence>
<sequence>MNGSLVMTKSPFVDVRLSLDPVTLDAGLGKRKVRAIEADGNILYDEEKTTNNHLTEQLERVWNEYPNGLLDIKETELEESALFESAVKEREDGDPVEKERDPFKMMSRNEMDQLRTDVHESLNAARNELWFVLELAKTLSASSGFTNQAPPTLNQKAATPNAGPKRGKNKAAVRVNEADAKSSLPTSISMEPPVLPPGTFSVTPSSMPVKPTYTQVHEMELVLAAKQRALDECSSLIDSAVSELQMMAVASERFWEDVGILRNGNGGTNRWAVVPKPDFGRTMQDGEKSKDIIIPYAIDEAPRAIRARSLAAFDLDPTKEDALTFGARSHLRLRVTLKDISGAMVGSTPDSKETARDVKTQMEVAQMEAFDEDLFSQLRYEASRLKKSEIDMQSISLSVAEYTLTFELFDTRISTSTPVSPLCDVIVSSARLNLINLHRHRKAKLVSPIHSDLNAPILLSPIIHALSYRQLCNVVHSTFENFAKTFTSAGLIIVTDRRMSASESSSAAIYDMLLGRVDADTLSEVHTFQLSGCPGIRICTTAPFKTNVRLSNANFEVSNPAELSHILSTELATQLLRWVTSEIRNKIPDHSISSSLFLDELEGVMHLGQKGSFRISLPPPFHSILCNVVYSGETNISGSDSLKLNGYDSRLDGDLHHWIDEVVQMLTLSGT</sequence>
<evidence type="ECO:0000256" key="4">
    <source>
        <dbReference type="ARBA" id="ARBA00023015"/>
    </source>
</evidence>
<keyword evidence="6 8" id="KW-0539">Nucleus</keyword>
<evidence type="ECO:0000313" key="10">
    <source>
        <dbReference type="EMBL" id="WRT63260.1"/>
    </source>
</evidence>
<evidence type="ECO:0000256" key="8">
    <source>
        <dbReference type="RuleBase" id="RU364140"/>
    </source>
</evidence>
<gene>
    <name evidence="8" type="primary">MED17</name>
    <name evidence="10" type="ORF">IL334_000163</name>
</gene>
<organism evidence="10 11">
    <name type="scientific">Kwoniella shivajii</name>
    <dbReference type="NCBI Taxonomy" id="564305"/>
    <lineage>
        <taxon>Eukaryota</taxon>
        <taxon>Fungi</taxon>
        <taxon>Dikarya</taxon>
        <taxon>Basidiomycota</taxon>
        <taxon>Agaricomycotina</taxon>
        <taxon>Tremellomycetes</taxon>
        <taxon>Tremellales</taxon>
        <taxon>Cryptococcaceae</taxon>
        <taxon>Kwoniella</taxon>
    </lineage>
</organism>
<keyword evidence="11" id="KW-1185">Reference proteome</keyword>
<evidence type="ECO:0000256" key="9">
    <source>
        <dbReference type="SAM" id="MobiDB-lite"/>
    </source>
</evidence>
<dbReference type="PANTHER" id="PTHR13114">
    <property type="entry name" value="MEDIATOR OF RNA POLYMERASE II TRANSCRIPTION SUBUNIT 17"/>
    <property type="match status" value="1"/>
</dbReference>
<keyword evidence="5 8" id="KW-0804">Transcription</keyword>
<feature type="compositionally biased region" description="Polar residues" evidence="9">
    <location>
        <begin position="145"/>
        <end position="158"/>
    </location>
</feature>
<comment type="function">
    <text evidence="8">Component of the Mediator complex, a coactivator involved in the regulated transcription of nearly all RNA polymerase II-dependent genes. Mediator functions as a bridge to convey information from gene-specific regulatory proteins to the basal RNA polymerase II transcription machinery. Mediator is recruited to promoters by direct interactions with regulatory proteins and serves as a scaffold for the assembly of a functional preinitiation complex with RNA polymerase II and the general transcription factors.</text>
</comment>
<protein>
    <recommendedName>
        <fullName evidence="3 8">Mediator of RNA polymerase II transcription subunit 17</fullName>
    </recommendedName>
    <alternativeName>
        <fullName evidence="7 8">Mediator complex subunit 17</fullName>
    </alternativeName>
</protein>
<evidence type="ECO:0000256" key="7">
    <source>
        <dbReference type="ARBA" id="ARBA00032014"/>
    </source>
</evidence>
<dbReference type="RefSeq" id="XP_062788000.1">
    <property type="nucleotide sequence ID" value="XM_062931949.1"/>
</dbReference>
<dbReference type="Pfam" id="PF10156">
    <property type="entry name" value="Med17"/>
    <property type="match status" value="1"/>
</dbReference>
<dbReference type="Proteomes" id="UP001329825">
    <property type="component" value="Chromosome 1"/>
</dbReference>
<evidence type="ECO:0000256" key="1">
    <source>
        <dbReference type="ARBA" id="ARBA00004123"/>
    </source>
</evidence>
<proteinExistence type="inferred from homology"/>
<evidence type="ECO:0000256" key="2">
    <source>
        <dbReference type="ARBA" id="ARBA00005635"/>
    </source>
</evidence>
<keyword evidence="8" id="KW-0010">Activator</keyword>
<evidence type="ECO:0000256" key="3">
    <source>
        <dbReference type="ARBA" id="ARBA00019610"/>
    </source>
</evidence>
<dbReference type="PANTHER" id="PTHR13114:SF7">
    <property type="entry name" value="MEDIATOR OF RNA POLYMERASE II TRANSCRIPTION SUBUNIT 17"/>
    <property type="match status" value="1"/>
</dbReference>
<dbReference type="InterPro" id="IPR019313">
    <property type="entry name" value="Mediator_Med17"/>
</dbReference>
<keyword evidence="4 8" id="KW-0805">Transcription regulation</keyword>
<comment type="similarity">
    <text evidence="2 8">Belongs to the Mediator complex subunit 17 family.</text>
</comment>
<dbReference type="EMBL" id="CP141881">
    <property type="protein sequence ID" value="WRT63260.1"/>
    <property type="molecule type" value="Genomic_DNA"/>
</dbReference>
<name>A0ABZ1CPX7_9TREE</name>